<evidence type="ECO:0000313" key="1">
    <source>
        <dbReference type="EMBL" id="QJA75101.1"/>
    </source>
</evidence>
<sequence length="232" mass="27002">MNFFDELRSWFISAANIFLNLALDAYDWPIVGSWLGDGFAALVDFASDCAYALWKASNWYDDTIDLLSDILSWESIKSYIRSWLSGIEAAIAWFSNAFMNVVNIVDAWWNGMQSTVQDWIDAATQGFDELKAAWDNFWTVTWPDILDDITGLKAAWDNFWTVTFPDLVSFDWLTSWWNGTLQDVQNLIDSAFTLRDTLWAGWQEVRDNVLEFFADPLEWLWARFTDWFLGPE</sequence>
<dbReference type="EMBL" id="MT142699">
    <property type="protein sequence ID" value="QJA87357.1"/>
    <property type="molecule type" value="Genomic_DNA"/>
</dbReference>
<dbReference type="EMBL" id="MT142141">
    <property type="protein sequence ID" value="QJA75101.1"/>
    <property type="molecule type" value="Genomic_DNA"/>
</dbReference>
<protein>
    <submittedName>
        <fullName evidence="2">Uncharacterized protein</fullName>
    </submittedName>
</protein>
<reference evidence="2" key="1">
    <citation type="submission" date="2020-03" db="EMBL/GenBank/DDBJ databases">
        <title>The deep terrestrial virosphere.</title>
        <authorList>
            <person name="Holmfeldt K."/>
            <person name="Nilsson E."/>
            <person name="Simone D."/>
            <person name="Lopez-Fernandez M."/>
            <person name="Wu X."/>
            <person name="de Brujin I."/>
            <person name="Lundin D."/>
            <person name="Andersson A."/>
            <person name="Bertilsson S."/>
            <person name="Dopson M."/>
        </authorList>
    </citation>
    <scope>NUCLEOTIDE SEQUENCE</scope>
    <source>
        <strain evidence="1">MM415A01868</strain>
        <strain evidence="2">MM415B03014</strain>
    </source>
</reference>
<name>A0A6M3KYR1_9ZZZZ</name>
<evidence type="ECO:0000313" key="2">
    <source>
        <dbReference type="EMBL" id="QJA87357.1"/>
    </source>
</evidence>
<proteinExistence type="predicted"/>
<organism evidence="2">
    <name type="scientific">viral metagenome</name>
    <dbReference type="NCBI Taxonomy" id="1070528"/>
    <lineage>
        <taxon>unclassified sequences</taxon>
        <taxon>metagenomes</taxon>
        <taxon>organismal metagenomes</taxon>
    </lineage>
</organism>
<dbReference type="AlphaFoldDB" id="A0A6M3KYR1"/>
<accession>A0A6M3KYR1</accession>
<gene>
    <name evidence="1" type="ORF">MM415A01868_0003</name>
    <name evidence="2" type="ORF">MM415B03014_0014</name>
</gene>